<gene>
    <name evidence="3" type="ORF">SAMN02745702_02477</name>
</gene>
<feature type="transmembrane region" description="Helical" evidence="2">
    <location>
        <begin position="12"/>
        <end position="40"/>
    </location>
</feature>
<sequence length="468" mass="52302">MSPLTHLVMFGWIPVVLLLFAVFPPRTAVIAAFVGAWMFLPVARYEFSGLPEYTKMSATCLGILLGATLFDADRLFNIKLTGWDLPMGMWLVSPTISSLTNGLGLYDGVSAFLNQFTTWGLPYLVGRVYLATPRDLEVLVKAFFLGGIAYIPLCLFEIRMSPQLHRMFYGFYPHPDFAQTIRMGGYRPMVFMEHGLMVGMWMAGATLCGVWLWMTKAVTDIRGIAMKYLVPPLFVTLVLCKSMGALGLMIIGLTLMYFCRRFKTSIFILMFLMLPPTYMVCRSTGLWSGDAIGDMVAAVSEERAGSLIFRFENEDILLDKAVQRPMFGWGGWGRARVYNEEGEDISTTDGLWIIVLGNYGVWGLTAMLGLFLIPTVRTFRLWGKQMWIDRHATATLIMGVLLILYTVDNILNAMINPIFIFAAGAMAAQAAHGEMLPHIWETEGVEEQEQTGDGMQSLEPAPQGTRII</sequence>
<dbReference type="RefSeq" id="WP_078685759.1">
    <property type="nucleotide sequence ID" value="NZ_FUYA01000009.1"/>
</dbReference>
<keyword evidence="2" id="KW-1133">Transmembrane helix</keyword>
<feature type="transmembrane region" description="Helical" evidence="2">
    <location>
        <begin position="234"/>
        <end position="259"/>
    </location>
</feature>
<proteinExistence type="predicted"/>
<keyword evidence="2" id="KW-0812">Transmembrane</keyword>
<evidence type="ECO:0000256" key="1">
    <source>
        <dbReference type="SAM" id="MobiDB-lite"/>
    </source>
</evidence>
<dbReference type="STRING" id="1121442.SAMN02745702_02477"/>
<feature type="transmembrane region" description="Helical" evidence="2">
    <location>
        <begin position="138"/>
        <end position="158"/>
    </location>
</feature>
<keyword evidence="4" id="KW-1185">Reference proteome</keyword>
<name>A0A1T4WNV6_9BACT</name>
<dbReference type="AlphaFoldDB" id="A0A1T4WNV6"/>
<accession>A0A1T4WNV6</accession>
<feature type="region of interest" description="Disordered" evidence="1">
    <location>
        <begin position="446"/>
        <end position="468"/>
    </location>
</feature>
<evidence type="ECO:0008006" key="5">
    <source>
        <dbReference type="Google" id="ProtNLM"/>
    </source>
</evidence>
<feature type="transmembrane region" description="Helical" evidence="2">
    <location>
        <begin position="266"/>
        <end position="287"/>
    </location>
</feature>
<protein>
    <recommendedName>
        <fullName evidence="5">O-antigen ligase like membrane protein</fullName>
    </recommendedName>
</protein>
<keyword evidence="2" id="KW-0472">Membrane</keyword>
<evidence type="ECO:0000313" key="3">
    <source>
        <dbReference type="EMBL" id="SKA79033.1"/>
    </source>
</evidence>
<evidence type="ECO:0000256" key="2">
    <source>
        <dbReference type="SAM" id="Phobius"/>
    </source>
</evidence>
<dbReference type="OrthoDB" id="9766798at2"/>
<organism evidence="3 4">
    <name type="scientific">Desulfobaculum bizertense DSM 18034</name>
    <dbReference type="NCBI Taxonomy" id="1121442"/>
    <lineage>
        <taxon>Bacteria</taxon>
        <taxon>Pseudomonadati</taxon>
        <taxon>Thermodesulfobacteriota</taxon>
        <taxon>Desulfovibrionia</taxon>
        <taxon>Desulfovibrionales</taxon>
        <taxon>Desulfovibrionaceae</taxon>
        <taxon>Desulfobaculum</taxon>
    </lineage>
</organism>
<reference evidence="3 4" key="1">
    <citation type="submission" date="2017-02" db="EMBL/GenBank/DDBJ databases">
        <authorList>
            <person name="Peterson S.W."/>
        </authorList>
    </citation>
    <scope>NUCLEOTIDE SEQUENCE [LARGE SCALE GENOMIC DNA]</scope>
    <source>
        <strain evidence="3 4">DSM 18034</strain>
    </source>
</reference>
<dbReference type="Proteomes" id="UP000189733">
    <property type="component" value="Unassembled WGS sequence"/>
</dbReference>
<evidence type="ECO:0000313" key="4">
    <source>
        <dbReference type="Proteomes" id="UP000189733"/>
    </source>
</evidence>
<feature type="transmembrane region" description="Helical" evidence="2">
    <location>
        <begin position="351"/>
        <end position="376"/>
    </location>
</feature>
<feature type="transmembrane region" description="Helical" evidence="2">
    <location>
        <begin position="388"/>
        <end position="407"/>
    </location>
</feature>
<feature type="transmembrane region" description="Helical" evidence="2">
    <location>
        <begin position="196"/>
        <end position="214"/>
    </location>
</feature>
<dbReference type="EMBL" id="FUYA01000009">
    <property type="protein sequence ID" value="SKA79033.1"/>
    <property type="molecule type" value="Genomic_DNA"/>
</dbReference>